<reference evidence="8" key="2">
    <citation type="submission" date="2025-08" db="UniProtKB">
        <authorList>
            <consortium name="RefSeq"/>
        </authorList>
    </citation>
    <scope>IDENTIFICATION</scope>
    <source>
        <tissue evidence="8">Leaf</tissue>
    </source>
</reference>
<dbReference type="InterPro" id="IPR007650">
    <property type="entry name" value="Zf-FLZ_dom"/>
</dbReference>
<keyword evidence="7" id="KW-1185">Reference proteome</keyword>
<evidence type="ECO:0000313" key="7">
    <source>
        <dbReference type="Proteomes" id="UP000813463"/>
    </source>
</evidence>
<evidence type="ECO:0000256" key="3">
    <source>
        <dbReference type="ARBA" id="ARBA00022771"/>
    </source>
</evidence>
<dbReference type="PANTHER" id="PTHR46057">
    <property type="entry name" value="FCS-LIKE ZINC FINGER 1-RELATED"/>
    <property type="match status" value="1"/>
</dbReference>
<dbReference type="GeneID" id="110804469"/>
<evidence type="ECO:0000256" key="5">
    <source>
        <dbReference type="SAM" id="MobiDB-lite"/>
    </source>
</evidence>
<accession>A0A9R0JDX9</accession>
<dbReference type="Proteomes" id="UP000813463">
    <property type="component" value="Chromosome 2"/>
</dbReference>
<dbReference type="Pfam" id="PF04570">
    <property type="entry name" value="zf-FLZ"/>
    <property type="match status" value="1"/>
</dbReference>
<keyword evidence="3" id="KW-0862">Zinc</keyword>
<evidence type="ECO:0000313" key="8">
    <source>
        <dbReference type="RefSeq" id="XP_021865756.1"/>
    </source>
</evidence>
<sequence>MASFAKQRSSNSRVSFYAGSEDFYNHQQPHFLDSCFLCNKQLKPNHDIFMYRGNTPFCSDECRQDQIEIDEAKERPCRNLRTLRKTDTPTKSGSKRTVRTGTVSVA</sequence>
<protein>
    <submittedName>
        <fullName evidence="8">FCS-Like Zinc finger 3</fullName>
    </submittedName>
</protein>
<dbReference type="RefSeq" id="XP_021865756.1">
    <property type="nucleotide sequence ID" value="XM_022010064.2"/>
</dbReference>
<evidence type="ECO:0000256" key="4">
    <source>
        <dbReference type="PROSITE-ProRule" id="PRU01131"/>
    </source>
</evidence>
<dbReference type="PROSITE" id="PS51795">
    <property type="entry name" value="ZF_FLZ"/>
    <property type="match status" value="1"/>
</dbReference>
<reference evidence="7" key="1">
    <citation type="journal article" date="2021" name="Nat. Commun.">
        <title>Genomic analyses provide insights into spinach domestication and the genetic basis of agronomic traits.</title>
        <authorList>
            <person name="Cai X."/>
            <person name="Sun X."/>
            <person name="Xu C."/>
            <person name="Sun H."/>
            <person name="Wang X."/>
            <person name="Ge C."/>
            <person name="Zhang Z."/>
            <person name="Wang Q."/>
            <person name="Fei Z."/>
            <person name="Jiao C."/>
            <person name="Wang Q."/>
        </authorList>
    </citation>
    <scope>NUCLEOTIDE SEQUENCE [LARGE SCALE GENOMIC DNA]</scope>
    <source>
        <strain evidence="7">cv. Varoflay</strain>
    </source>
</reference>
<dbReference type="PANTHER" id="PTHR46057:SF13">
    <property type="entry name" value="FLZ-TYPE DOMAIN-CONTAINING PROTEIN"/>
    <property type="match status" value="1"/>
</dbReference>
<evidence type="ECO:0000256" key="2">
    <source>
        <dbReference type="ARBA" id="ARBA00022723"/>
    </source>
</evidence>
<dbReference type="AlphaFoldDB" id="A0A9R0JDX9"/>
<dbReference type="OrthoDB" id="1916924at2759"/>
<evidence type="ECO:0000256" key="1">
    <source>
        <dbReference type="ARBA" id="ARBA00009374"/>
    </source>
</evidence>
<keyword evidence="3" id="KW-0863">Zinc-finger</keyword>
<name>A0A9R0JDX9_SPIOL</name>
<dbReference type="InterPro" id="IPR044533">
    <property type="entry name" value="FLZ1/2/3"/>
</dbReference>
<feature type="zinc finger region" description="FLZ-type" evidence="4">
    <location>
        <begin position="30"/>
        <end position="74"/>
    </location>
</feature>
<keyword evidence="2" id="KW-0479">Metal-binding</keyword>
<feature type="region of interest" description="Disordered" evidence="5">
    <location>
        <begin position="80"/>
        <end position="106"/>
    </location>
</feature>
<gene>
    <name evidence="8" type="primary">LOC110804469</name>
</gene>
<comment type="similarity">
    <text evidence="1">Belongs to the FLZ family.</text>
</comment>
<organism evidence="7 8">
    <name type="scientific">Spinacia oleracea</name>
    <name type="common">Spinach</name>
    <dbReference type="NCBI Taxonomy" id="3562"/>
    <lineage>
        <taxon>Eukaryota</taxon>
        <taxon>Viridiplantae</taxon>
        <taxon>Streptophyta</taxon>
        <taxon>Embryophyta</taxon>
        <taxon>Tracheophyta</taxon>
        <taxon>Spermatophyta</taxon>
        <taxon>Magnoliopsida</taxon>
        <taxon>eudicotyledons</taxon>
        <taxon>Gunneridae</taxon>
        <taxon>Pentapetalae</taxon>
        <taxon>Caryophyllales</taxon>
        <taxon>Chenopodiaceae</taxon>
        <taxon>Chenopodioideae</taxon>
        <taxon>Anserineae</taxon>
        <taxon>Spinacia</taxon>
    </lineage>
</organism>
<dbReference type="GO" id="GO:0008270">
    <property type="term" value="F:zinc ion binding"/>
    <property type="evidence" value="ECO:0007669"/>
    <property type="project" value="UniProtKB-KW"/>
</dbReference>
<dbReference type="KEGG" id="soe:110804469"/>
<feature type="domain" description="FLZ-type" evidence="6">
    <location>
        <begin position="30"/>
        <end position="74"/>
    </location>
</feature>
<evidence type="ECO:0000259" key="6">
    <source>
        <dbReference type="PROSITE" id="PS51795"/>
    </source>
</evidence>
<proteinExistence type="inferred from homology"/>